<evidence type="ECO:0000256" key="2">
    <source>
        <dbReference type="ARBA" id="ARBA00023125"/>
    </source>
</evidence>
<dbReference type="PANTHER" id="PTHR33164:SF57">
    <property type="entry name" value="MARR-FAMILY TRANSCRIPTIONAL REGULATOR"/>
    <property type="match status" value="1"/>
</dbReference>
<organism evidence="5">
    <name type="scientific">uncultured spirochete</name>
    <dbReference type="NCBI Taxonomy" id="156406"/>
    <lineage>
        <taxon>Bacteria</taxon>
        <taxon>Pseudomonadati</taxon>
        <taxon>Spirochaetota</taxon>
        <taxon>Spirochaetia</taxon>
        <taxon>Spirochaetales</taxon>
        <taxon>environmental samples</taxon>
    </lineage>
</organism>
<sequence length="149" mass="16949">MDESETKLDAVVENLLEVLPSVWDRIRSNFRSAGTSKFGISMEQFHTLRHIYKGYCHGGEIAEKRQVSCSAVSQAIDALVAKGLVTRIQDSADRRQVRLELTVHARHVLDENAEENRSYIRQKMSDVEPEEREAVMRAMGILKNTFLST</sequence>
<dbReference type="Pfam" id="PF01047">
    <property type="entry name" value="MarR"/>
    <property type="match status" value="1"/>
</dbReference>
<dbReference type="InterPro" id="IPR023187">
    <property type="entry name" value="Tscrpt_reg_MarR-type_CS"/>
</dbReference>
<keyword evidence="3" id="KW-0804">Transcription</keyword>
<dbReference type="EMBL" id="FWDO01000005">
    <property type="protein sequence ID" value="SLM19046.1"/>
    <property type="molecule type" value="Genomic_DNA"/>
</dbReference>
<evidence type="ECO:0000313" key="5">
    <source>
        <dbReference type="EMBL" id="SLM19046.1"/>
    </source>
</evidence>
<dbReference type="InterPro" id="IPR039422">
    <property type="entry name" value="MarR/SlyA-like"/>
</dbReference>
<gene>
    <name evidence="5" type="ORF">SPIRO4BDMA_50561</name>
</gene>
<dbReference type="SMART" id="SM00347">
    <property type="entry name" value="HTH_MARR"/>
    <property type="match status" value="1"/>
</dbReference>
<dbReference type="GO" id="GO:0003677">
    <property type="term" value="F:DNA binding"/>
    <property type="evidence" value="ECO:0007669"/>
    <property type="project" value="UniProtKB-KW"/>
</dbReference>
<proteinExistence type="predicted"/>
<evidence type="ECO:0000256" key="3">
    <source>
        <dbReference type="ARBA" id="ARBA00023163"/>
    </source>
</evidence>
<evidence type="ECO:0000256" key="1">
    <source>
        <dbReference type="ARBA" id="ARBA00023015"/>
    </source>
</evidence>
<accession>A0A3P3XRW5</accession>
<dbReference type="GO" id="GO:0003700">
    <property type="term" value="F:DNA-binding transcription factor activity"/>
    <property type="evidence" value="ECO:0007669"/>
    <property type="project" value="InterPro"/>
</dbReference>
<dbReference type="GO" id="GO:0006950">
    <property type="term" value="P:response to stress"/>
    <property type="evidence" value="ECO:0007669"/>
    <property type="project" value="TreeGrafter"/>
</dbReference>
<protein>
    <recommendedName>
        <fullName evidence="4">HTH marR-type domain-containing protein</fullName>
    </recommendedName>
</protein>
<keyword evidence="2" id="KW-0238">DNA-binding</keyword>
<dbReference type="AlphaFoldDB" id="A0A3P3XRW5"/>
<dbReference type="InterPro" id="IPR000835">
    <property type="entry name" value="HTH_MarR-typ"/>
</dbReference>
<dbReference type="PROSITE" id="PS01117">
    <property type="entry name" value="HTH_MARR_1"/>
    <property type="match status" value="1"/>
</dbReference>
<evidence type="ECO:0000259" key="4">
    <source>
        <dbReference type="PROSITE" id="PS50995"/>
    </source>
</evidence>
<feature type="domain" description="HTH marR-type" evidence="4">
    <location>
        <begin position="12"/>
        <end position="144"/>
    </location>
</feature>
<dbReference type="PROSITE" id="PS50995">
    <property type="entry name" value="HTH_MARR_2"/>
    <property type="match status" value="1"/>
</dbReference>
<dbReference type="InterPro" id="IPR036388">
    <property type="entry name" value="WH-like_DNA-bd_sf"/>
</dbReference>
<name>A0A3P3XRW5_9SPIR</name>
<dbReference type="PANTHER" id="PTHR33164">
    <property type="entry name" value="TRANSCRIPTIONAL REGULATOR, MARR FAMILY"/>
    <property type="match status" value="1"/>
</dbReference>
<dbReference type="Gene3D" id="1.10.10.10">
    <property type="entry name" value="Winged helix-like DNA-binding domain superfamily/Winged helix DNA-binding domain"/>
    <property type="match status" value="1"/>
</dbReference>
<dbReference type="InterPro" id="IPR036390">
    <property type="entry name" value="WH_DNA-bd_sf"/>
</dbReference>
<dbReference type="SUPFAM" id="SSF46785">
    <property type="entry name" value="Winged helix' DNA-binding domain"/>
    <property type="match status" value="1"/>
</dbReference>
<keyword evidence="1" id="KW-0805">Transcription regulation</keyword>
<reference evidence="5" key="1">
    <citation type="submission" date="2017-02" db="EMBL/GenBank/DDBJ databases">
        <authorList>
            <person name="Regsiter A."/>
            <person name="William W."/>
        </authorList>
    </citation>
    <scope>NUCLEOTIDE SEQUENCE</scope>
    <source>
        <strain evidence="5">BdmA 4</strain>
    </source>
</reference>